<evidence type="ECO:0000313" key="13">
    <source>
        <dbReference type="Proteomes" id="UP000199514"/>
    </source>
</evidence>
<dbReference type="Pfam" id="PF01225">
    <property type="entry name" value="Mur_ligase"/>
    <property type="match status" value="1"/>
</dbReference>
<evidence type="ECO:0000256" key="3">
    <source>
        <dbReference type="ARBA" id="ARBA00022741"/>
    </source>
</evidence>
<accession>A0A1I1ECW5</accession>
<dbReference type="Pfam" id="PF02875">
    <property type="entry name" value="Mur_ligase_C"/>
    <property type="match status" value="1"/>
</dbReference>
<evidence type="ECO:0000259" key="9">
    <source>
        <dbReference type="Pfam" id="PF01225"/>
    </source>
</evidence>
<keyword evidence="8" id="KW-0961">Cell wall biogenesis/degradation</keyword>
<dbReference type="RefSeq" id="WP_317040724.1">
    <property type="nucleotide sequence ID" value="NZ_FOLE01000001.1"/>
</dbReference>
<keyword evidence="6" id="KW-0573">Peptidoglycan synthesis</keyword>
<evidence type="ECO:0000256" key="6">
    <source>
        <dbReference type="ARBA" id="ARBA00022984"/>
    </source>
</evidence>
<evidence type="ECO:0000256" key="7">
    <source>
        <dbReference type="ARBA" id="ARBA00023306"/>
    </source>
</evidence>
<dbReference type="InterPro" id="IPR050061">
    <property type="entry name" value="MurCDEF_pg_biosynth"/>
</dbReference>
<dbReference type="GO" id="GO:0071555">
    <property type="term" value="P:cell wall organization"/>
    <property type="evidence" value="ECO:0007669"/>
    <property type="project" value="UniProtKB-KW"/>
</dbReference>
<dbReference type="GO" id="GO:0009252">
    <property type="term" value="P:peptidoglycan biosynthetic process"/>
    <property type="evidence" value="ECO:0007669"/>
    <property type="project" value="UniProtKB-KW"/>
</dbReference>
<organism evidence="12 13">
    <name type="scientific">Flexibacter flexilis DSM 6793</name>
    <dbReference type="NCBI Taxonomy" id="927664"/>
    <lineage>
        <taxon>Bacteria</taxon>
        <taxon>Pseudomonadati</taxon>
        <taxon>Bacteroidota</taxon>
        <taxon>Cytophagia</taxon>
        <taxon>Cytophagales</taxon>
        <taxon>Flexibacteraceae</taxon>
        <taxon>Flexibacter</taxon>
    </lineage>
</organism>
<dbReference type="SUPFAM" id="SSF51984">
    <property type="entry name" value="MurCD N-terminal domain"/>
    <property type="match status" value="1"/>
</dbReference>
<gene>
    <name evidence="12" type="ORF">SAMN05421780_101750</name>
</gene>
<dbReference type="GO" id="GO:0005524">
    <property type="term" value="F:ATP binding"/>
    <property type="evidence" value="ECO:0007669"/>
    <property type="project" value="UniProtKB-KW"/>
</dbReference>
<dbReference type="Gene3D" id="3.40.1190.10">
    <property type="entry name" value="Mur-like, catalytic domain"/>
    <property type="match status" value="1"/>
</dbReference>
<keyword evidence="2" id="KW-0132">Cell division</keyword>
<dbReference type="SUPFAM" id="SSF53244">
    <property type="entry name" value="MurD-like peptide ligases, peptide-binding domain"/>
    <property type="match status" value="1"/>
</dbReference>
<keyword evidence="4" id="KW-0067">ATP-binding</keyword>
<dbReference type="SUPFAM" id="SSF53623">
    <property type="entry name" value="MurD-like peptide ligases, catalytic domain"/>
    <property type="match status" value="1"/>
</dbReference>
<feature type="domain" description="Mur ligase N-terminal catalytic" evidence="9">
    <location>
        <begin position="4"/>
        <end position="98"/>
    </location>
</feature>
<keyword evidence="7" id="KW-0131">Cell cycle</keyword>
<dbReference type="InterPro" id="IPR000713">
    <property type="entry name" value="Mur_ligase_N"/>
</dbReference>
<dbReference type="Gene3D" id="3.90.190.20">
    <property type="entry name" value="Mur ligase, C-terminal domain"/>
    <property type="match status" value="1"/>
</dbReference>
<name>A0A1I1ECW5_9BACT</name>
<dbReference type="GO" id="GO:0051301">
    <property type="term" value="P:cell division"/>
    <property type="evidence" value="ECO:0007669"/>
    <property type="project" value="UniProtKB-KW"/>
</dbReference>
<evidence type="ECO:0000259" key="10">
    <source>
        <dbReference type="Pfam" id="PF02875"/>
    </source>
</evidence>
<evidence type="ECO:0000256" key="1">
    <source>
        <dbReference type="ARBA" id="ARBA00022598"/>
    </source>
</evidence>
<dbReference type="Gene3D" id="3.40.50.720">
    <property type="entry name" value="NAD(P)-binding Rossmann-like Domain"/>
    <property type="match status" value="1"/>
</dbReference>
<evidence type="ECO:0000256" key="2">
    <source>
        <dbReference type="ARBA" id="ARBA00022618"/>
    </source>
</evidence>
<dbReference type="InterPro" id="IPR013221">
    <property type="entry name" value="Mur_ligase_cen"/>
</dbReference>
<evidence type="ECO:0000256" key="5">
    <source>
        <dbReference type="ARBA" id="ARBA00022960"/>
    </source>
</evidence>
<dbReference type="Proteomes" id="UP000199514">
    <property type="component" value="Unassembled WGS sequence"/>
</dbReference>
<dbReference type="GO" id="GO:0008360">
    <property type="term" value="P:regulation of cell shape"/>
    <property type="evidence" value="ECO:0007669"/>
    <property type="project" value="UniProtKB-KW"/>
</dbReference>
<evidence type="ECO:0000256" key="4">
    <source>
        <dbReference type="ARBA" id="ARBA00022840"/>
    </source>
</evidence>
<dbReference type="AlphaFoldDB" id="A0A1I1ECW5"/>
<dbReference type="GO" id="GO:0016881">
    <property type="term" value="F:acid-amino acid ligase activity"/>
    <property type="evidence" value="ECO:0007669"/>
    <property type="project" value="InterPro"/>
</dbReference>
<keyword evidence="13" id="KW-1185">Reference proteome</keyword>
<dbReference type="InterPro" id="IPR004101">
    <property type="entry name" value="Mur_ligase_C"/>
</dbReference>
<protein>
    <submittedName>
        <fullName evidence="12">UDP-N-acetylmuramate: L-alanyl-gamma-D-glutamyl-meso-diaminopimelate ligase</fullName>
    </submittedName>
</protein>
<keyword evidence="1 12" id="KW-0436">Ligase</keyword>
<dbReference type="EMBL" id="FOLE01000001">
    <property type="protein sequence ID" value="SFB84951.1"/>
    <property type="molecule type" value="Genomic_DNA"/>
</dbReference>
<feature type="domain" description="Mur ligase central" evidence="11">
    <location>
        <begin position="109"/>
        <end position="281"/>
    </location>
</feature>
<dbReference type="PANTHER" id="PTHR43445:SF5">
    <property type="entry name" value="UDP-N-ACETYLMURAMATE--L-ALANYL-GAMMA-D-GLUTAMYL-MESO-2,6-DIAMINOHEPTANDIOATE LIGASE"/>
    <property type="match status" value="1"/>
</dbReference>
<keyword evidence="5" id="KW-0133">Cell shape</keyword>
<feature type="domain" description="Mur ligase C-terminal" evidence="10">
    <location>
        <begin position="307"/>
        <end position="419"/>
    </location>
</feature>
<dbReference type="PANTHER" id="PTHR43445">
    <property type="entry name" value="UDP-N-ACETYLMURAMATE--L-ALANINE LIGASE-RELATED"/>
    <property type="match status" value="1"/>
</dbReference>
<dbReference type="InterPro" id="IPR036615">
    <property type="entry name" value="Mur_ligase_C_dom_sf"/>
</dbReference>
<sequence length="453" mass="50594">MKQVHFIAVGGSAMHNIAIALHTKGYKVTGSDDEVFEPSRSRLAKHGLLPAEMGWNPERIHAGLDSVIVGMHARPDNPELLKAQELGLTIYSYPEFIYSQSKNKQRIVVAGSHGKTTTTSMIMHVLAYHKRKFDYLVGAQLEGFDTMCKLTEDAPIIVIEGDEYFSSPIDRTPKFLRYQHHIGLVSGIAWDHINVFPTEEIYVRQFDHFADATPKGGILIYNDKDPLGSVICKKERPDVLQVPFQTHPAQIIDGVTHLVTSAGKVPVPFFGQHNLLNVSGAQHLCAKIGISEEMFYEAIQSFKGAANRLELVKQNSITALYKDFAHAPSKVRATTKALKEQYPQRKLFVCLELHTFSSLNKKFLKEYEGALNMADTAIVYFNPEVIAHKQLEPITAEEVKTAFKKADLQVYNDSKSLAEMLENYDWSGTNLALMSSGNFDGISANELAEKIVK</sequence>
<dbReference type="Pfam" id="PF08245">
    <property type="entry name" value="Mur_ligase_M"/>
    <property type="match status" value="1"/>
</dbReference>
<dbReference type="InterPro" id="IPR036565">
    <property type="entry name" value="Mur-like_cat_sf"/>
</dbReference>
<proteinExistence type="predicted"/>
<evidence type="ECO:0000313" key="12">
    <source>
        <dbReference type="EMBL" id="SFB84951.1"/>
    </source>
</evidence>
<keyword evidence="3" id="KW-0547">Nucleotide-binding</keyword>
<evidence type="ECO:0000256" key="8">
    <source>
        <dbReference type="ARBA" id="ARBA00023316"/>
    </source>
</evidence>
<evidence type="ECO:0000259" key="11">
    <source>
        <dbReference type="Pfam" id="PF08245"/>
    </source>
</evidence>
<reference evidence="12 13" key="1">
    <citation type="submission" date="2016-10" db="EMBL/GenBank/DDBJ databases">
        <authorList>
            <person name="de Groot N.N."/>
        </authorList>
    </citation>
    <scope>NUCLEOTIDE SEQUENCE [LARGE SCALE GENOMIC DNA]</scope>
    <source>
        <strain evidence="12 13">DSM 6793</strain>
    </source>
</reference>
<dbReference type="STRING" id="927664.SAMN05421780_101750"/>